<dbReference type="Gene3D" id="3.30.70.270">
    <property type="match status" value="1"/>
</dbReference>
<sequence>MREALGAPELKPTAVRAWASNHTQMLFEGVFQETIAFEERARLSDIYVSKSDADLLGNKTISQLGLWNRPFQEICYALSVDEAAQVMLTIKTHKVLFKYPRLNYGVKTTPSIFQQLMDTMLTNFPGTVAYLDDILVVVRTNEELLERFNKVMENLIDYGLTINMEMSQFLRKEIRYLSFVVSEAGRSPDPERVAEFKNMKVYEYEGVLSYCCPLLPNM</sequence>
<dbReference type="InterPro" id="IPR043128">
    <property type="entry name" value="Rev_trsase/Diguanyl_cyclase"/>
</dbReference>
<dbReference type="EMBL" id="UYRU01050895">
    <property type="protein sequence ID" value="VDN11176.1"/>
    <property type="molecule type" value="Genomic_DNA"/>
</dbReference>
<dbReference type="InterPro" id="IPR043502">
    <property type="entry name" value="DNA/RNA_pol_sf"/>
</dbReference>
<dbReference type="Pfam" id="PF00078">
    <property type="entry name" value="RVT_1"/>
    <property type="match status" value="1"/>
</dbReference>
<dbReference type="Gene3D" id="3.10.10.10">
    <property type="entry name" value="HIV Type 1 Reverse Transcriptase, subunit A, domain 1"/>
    <property type="match status" value="1"/>
</dbReference>
<reference evidence="2 3" key="1">
    <citation type="submission" date="2018-11" db="EMBL/GenBank/DDBJ databases">
        <authorList>
            <consortium name="Pathogen Informatics"/>
        </authorList>
    </citation>
    <scope>NUCLEOTIDE SEQUENCE [LARGE SCALE GENOMIC DNA]</scope>
</reference>
<evidence type="ECO:0000313" key="2">
    <source>
        <dbReference type="EMBL" id="VDN11176.1"/>
    </source>
</evidence>
<evidence type="ECO:0000313" key="3">
    <source>
        <dbReference type="Proteomes" id="UP000281553"/>
    </source>
</evidence>
<dbReference type="OrthoDB" id="6118485at2759"/>
<evidence type="ECO:0000259" key="1">
    <source>
        <dbReference type="PROSITE" id="PS50878"/>
    </source>
</evidence>
<dbReference type="AlphaFoldDB" id="A0A3P7P016"/>
<dbReference type="PANTHER" id="PTHR37984">
    <property type="entry name" value="PROTEIN CBG26694"/>
    <property type="match status" value="1"/>
</dbReference>
<accession>A0A3P7P016</accession>
<dbReference type="Proteomes" id="UP000281553">
    <property type="component" value="Unassembled WGS sequence"/>
</dbReference>
<dbReference type="InterPro" id="IPR050951">
    <property type="entry name" value="Retrovirus_Pol_polyprotein"/>
</dbReference>
<organism evidence="2 3">
    <name type="scientific">Dibothriocephalus latus</name>
    <name type="common">Fish tapeworm</name>
    <name type="synonym">Diphyllobothrium latum</name>
    <dbReference type="NCBI Taxonomy" id="60516"/>
    <lineage>
        <taxon>Eukaryota</taxon>
        <taxon>Metazoa</taxon>
        <taxon>Spiralia</taxon>
        <taxon>Lophotrochozoa</taxon>
        <taxon>Platyhelminthes</taxon>
        <taxon>Cestoda</taxon>
        <taxon>Eucestoda</taxon>
        <taxon>Diphyllobothriidea</taxon>
        <taxon>Diphyllobothriidae</taxon>
        <taxon>Dibothriocephalus</taxon>
    </lineage>
</organism>
<keyword evidence="3" id="KW-1185">Reference proteome</keyword>
<dbReference type="PROSITE" id="PS50878">
    <property type="entry name" value="RT_POL"/>
    <property type="match status" value="1"/>
</dbReference>
<feature type="domain" description="Reverse transcriptase" evidence="1">
    <location>
        <begin position="1"/>
        <end position="181"/>
    </location>
</feature>
<name>A0A3P7P016_DIBLA</name>
<dbReference type="PANTHER" id="PTHR37984:SF5">
    <property type="entry name" value="PROTEIN NYNRIN-LIKE"/>
    <property type="match status" value="1"/>
</dbReference>
<dbReference type="InterPro" id="IPR000477">
    <property type="entry name" value="RT_dom"/>
</dbReference>
<protein>
    <recommendedName>
        <fullName evidence="1">Reverse transcriptase domain-containing protein</fullName>
    </recommendedName>
</protein>
<gene>
    <name evidence="2" type="ORF">DILT_LOCUS7007</name>
</gene>
<proteinExistence type="predicted"/>
<dbReference type="SUPFAM" id="SSF56672">
    <property type="entry name" value="DNA/RNA polymerases"/>
    <property type="match status" value="1"/>
</dbReference>